<dbReference type="Proteomes" id="UP000325315">
    <property type="component" value="Unassembled WGS sequence"/>
</dbReference>
<keyword evidence="2" id="KW-1185">Reference proteome</keyword>
<sequence length="81" mass="9681">MNLLALDFTLVQLFIHILMDNPSGWLRMKLYMVRNVDHFFTLEENFEIWSKGDTESSCNSPVLAKSEQWFWNHKSNVKKLF</sequence>
<dbReference type="AlphaFoldDB" id="A0A5B6WSZ2"/>
<organism evidence="1 2">
    <name type="scientific">Gossypium australe</name>
    <dbReference type="NCBI Taxonomy" id="47621"/>
    <lineage>
        <taxon>Eukaryota</taxon>
        <taxon>Viridiplantae</taxon>
        <taxon>Streptophyta</taxon>
        <taxon>Embryophyta</taxon>
        <taxon>Tracheophyta</taxon>
        <taxon>Spermatophyta</taxon>
        <taxon>Magnoliopsida</taxon>
        <taxon>eudicotyledons</taxon>
        <taxon>Gunneridae</taxon>
        <taxon>Pentapetalae</taxon>
        <taxon>rosids</taxon>
        <taxon>malvids</taxon>
        <taxon>Malvales</taxon>
        <taxon>Malvaceae</taxon>
        <taxon>Malvoideae</taxon>
        <taxon>Gossypium</taxon>
    </lineage>
</organism>
<evidence type="ECO:0000313" key="2">
    <source>
        <dbReference type="Proteomes" id="UP000325315"/>
    </source>
</evidence>
<dbReference type="EMBL" id="SMMG02000002">
    <property type="protein sequence ID" value="KAA3483985.1"/>
    <property type="molecule type" value="Genomic_DNA"/>
</dbReference>
<name>A0A5B6WSZ2_9ROSI</name>
<accession>A0A5B6WSZ2</accession>
<gene>
    <name evidence="1" type="ORF">EPI10_006102</name>
</gene>
<comment type="caution">
    <text evidence="1">The sequence shown here is derived from an EMBL/GenBank/DDBJ whole genome shotgun (WGS) entry which is preliminary data.</text>
</comment>
<proteinExistence type="predicted"/>
<evidence type="ECO:0000313" key="1">
    <source>
        <dbReference type="EMBL" id="KAA3483985.1"/>
    </source>
</evidence>
<reference evidence="2" key="1">
    <citation type="journal article" date="2019" name="Plant Biotechnol. J.">
        <title>Genome sequencing of the Australian wild diploid species Gossypium australe highlights disease resistance and delayed gland morphogenesis.</title>
        <authorList>
            <person name="Cai Y."/>
            <person name="Cai X."/>
            <person name="Wang Q."/>
            <person name="Wang P."/>
            <person name="Zhang Y."/>
            <person name="Cai C."/>
            <person name="Xu Y."/>
            <person name="Wang K."/>
            <person name="Zhou Z."/>
            <person name="Wang C."/>
            <person name="Geng S."/>
            <person name="Li B."/>
            <person name="Dong Q."/>
            <person name="Hou Y."/>
            <person name="Wang H."/>
            <person name="Ai P."/>
            <person name="Liu Z."/>
            <person name="Yi F."/>
            <person name="Sun M."/>
            <person name="An G."/>
            <person name="Cheng J."/>
            <person name="Zhang Y."/>
            <person name="Shi Q."/>
            <person name="Xie Y."/>
            <person name="Shi X."/>
            <person name="Chang Y."/>
            <person name="Huang F."/>
            <person name="Chen Y."/>
            <person name="Hong S."/>
            <person name="Mi L."/>
            <person name="Sun Q."/>
            <person name="Zhang L."/>
            <person name="Zhou B."/>
            <person name="Peng R."/>
            <person name="Zhang X."/>
            <person name="Liu F."/>
        </authorList>
    </citation>
    <scope>NUCLEOTIDE SEQUENCE [LARGE SCALE GENOMIC DNA]</scope>
    <source>
        <strain evidence="2">cv. PA1801</strain>
    </source>
</reference>
<protein>
    <submittedName>
        <fullName evidence="1">Uncharacterized protein</fullName>
    </submittedName>
</protein>